<dbReference type="AlphaFoldDB" id="A0A0D2PBX7"/>
<feature type="compositionally biased region" description="Polar residues" evidence="1">
    <location>
        <begin position="1"/>
        <end position="15"/>
    </location>
</feature>
<evidence type="ECO:0000313" key="3">
    <source>
        <dbReference type="EMBL" id="KJA28369.1"/>
    </source>
</evidence>
<dbReference type="Proteomes" id="UP000054270">
    <property type="component" value="Unassembled WGS sequence"/>
</dbReference>
<organism evidence="3 4">
    <name type="scientific">Hypholoma sublateritium (strain FD-334 SS-4)</name>
    <dbReference type="NCBI Taxonomy" id="945553"/>
    <lineage>
        <taxon>Eukaryota</taxon>
        <taxon>Fungi</taxon>
        <taxon>Dikarya</taxon>
        <taxon>Basidiomycota</taxon>
        <taxon>Agaricomycotina</taxon>
        <taxon>Agaricomycetes</taxon>
        <taxon>Agaricomycetidae</taxon>
        <taxon>Agaricales</taxon>
        <taxon>Agaricineae</taxon>
        <taxon>Strophariaceae</taxon>
        <taxon>Hypholoma</taxon>
    </lineage>
</organism>
<dbReference type="Pfam" id="PF17667">
    <property type="entry name" value="Pkinase_fungal"/>
    <property type="match status" value="1"/>
</dbReference>
<evidence type="ECO:0000259" key="2">
    <source>
        <dbReference type="Pfam" id="PF17667"/>
    </source>
</evidence>
<sequence>MFSSPHQSHVASGNTYRPMPHPRRLSCSQPSRSLREFNRPEEVLRAVRDAIAAHKQAYMSTGLIHGSVNIDTIRIGAPSYAPHMQGYLVPSLPNANDATFKSEAMLFGTGILFNKYPVSPFWGGEDMEEFLDNMHYILGSRYRQKLELGRPRSVDELRSDAIQDYDAFINIFNEALYKSERRG</sequence>
<proteinExistence type="predicted"/>
<reference evidence="4" key="1">
    <citation type="submission" date="2014-04" db="EMBL/GenBank/DDBJ databases">
        <title>Evolutionary Origins and Diversification of the Mycorrhizal Mutualists.</title>
        <authorList>
            <consortium name="DOE Joint Genome Institute"/>
            <consortium name="Mycorrhizal Genomics Consortium"/>
            <person name="Kohler A."/>
            <person name="Kuo A."/>
            <person name="Nagy L.G."/>
            <person name="Floudas D."/>
            <person name="Copeland A."/>
            <person name="Barry K.W."/>
            <person name="Cichocki N."/>
            <person name="Veneault-Fourrey C."/>
            <person name="LaButti K."/>
            <person name="Lindquist E.A."/>
            <person name="Lipzen A."/>
            <person name="Lundell T."/>
            <person name="Morin E."/>
            <person name="Murat C."/>
            <person name="Riley R."/>
            <person name="Ohm R."/>
            <person name="Sun H."/>
            <person name="Tunlid A."/>
            <person name="Henrissat B."/>
            <person name="Grigoriev I.V."/>
            <person name="Hibbett D.S."/>
            <person name="Martin F."/>
        </authorList>
    </citation>
    <scope>NUCLEOTIDE SEQUENCE [LARGE SCALE GENOMIC DNA]</scope>
    <source>
        <strain evidence="4">FD-334 SS-4</strain>
    </source>
</reference>
<evidence type="ECO:0000256" key="1">
    <source>
        <dbReference type="SAM" id="MobiDB-lite"/>
    </source>
</evidence>
<name>A0A0D2PBX7_HYPSF</name>
<evidence type="ECO:0000313" key="4">
    <source>
        <dbReference type="Proteomes" id="UP000054270"/>
    </source>
</evidence>
<feature type="domain" description="Fungal-type protein kinase" evidence="2">
    <location>
        <begin position="23"/>
        <end position="87"/>
    </location>
</feature>
<dbReference type="OrthoDB" id="5569250at2759"/>
<feature type="region of interest" description="Disordered" evidence="1">
    <location>
        <begin position="1"/>
        <end position="34"/>
    </location>
</feature>
<protein>
    <recommendedName>
        <fullName evidence="2">Fungal-type protein kinase domain-containing protein</fullName>
    </recommendedName>
</protein>
<dbReference type="InterPro" id="IPR040976">
    <property type="entry name" value="Pkinase_fungal"/>
</dbReference>
<gene>
    <name evidence="3" type="ORF">HYPSUDRAFT_51202</name>
</gene>
<accession>A0A0D2PBX7</accession>
<dbReference type="EMBL" id="KN817521">
    <property type="protein sequence ID" value="KJA28369.1"/>
    <property type="molecule type" value="Genomic_DNA"/>
</dbReference>
<keyword evidence="4" id="KW-1185">Reference proteome</keyword>